<dbReference type="AlphaFoldDB" id="A0AAV4DWI7"/>
<name>A0AAV4DWI7_9GAST</name>
<accession>A0AAV4DWI7</accession>
<protein>
    <submittedName>
        <fullName evidence="1">Uncharacterized protein</fullName>
    </submittedName>
</protein>
<sequence length="94" mass="10648">MSGGSSGRVVHYHVRGPRIEPQSWPNQFLIATLCPPRTELVFKSLKTRRKIKEAKIAMATFLRMLHAKKNQELGSPTPVPGMGLTLHFKSIYYL</sequence>
<evidence type="ECO:0000313" key="1">
    <source>
        <dbReference type="EMBL" id="GFO48458.1"/>
    </source>
</evidence>
<dbReference type="EMBL" id="BLXT01008389">
    <property type="protein sequence ID" value="GFO48458.1"/>
    <property type="molecule type" value="Genomic_DNA"/>
</dbReference>
<comment type="caution">
    <text evidence="1">The sequence shown here is derived from an EMBL/GenBank/DDBJ whole genome shotgun (WGS) entry which is preliminary data.</text>
</comment>
<reference evidence="1 2" key="1">
    <citation type="journal article" date="2021" name="Elife">
        <title>Chloroplast acquisition without the gene transfer in kleptoplastic sea slugs, Plakobranchus ocellatus.</title>
        <authorList>
            <person name="Maeda T."/>
            <person name="Takahashi S."/>
            <person name="Yoshida T."/>
            <person name="Shimamura S."/>
            <person name="Takaki Y."/>
            <person name="Nagai Y."/>
            <person name="Toyoda A."/>
            <person name="Suzuki Y."/>
            <person name="Arimoto A."/>
            <person name="Ishii H."/>
            <person name="Satoh N."/>
            <person name="Nishiyama T."/>
            <person name="Hasebe M."/>
            <person name="Maruyama T."/>
            <person name="Minagawa J."/>
            <person name="Obokata J."/>
            <person name="Shigenobu S."/>
        </authorList>
    </citation>
    <scope>NUCLEOTIDE SEQUENCE [LARGE SCALE GENOMIC DNA]</scope>
</reference>
<organism evidence="1 2">
    <name type="scientific">Plakobranchus ocellatus</name>
    <dbReference type="NCBI Taxonomy" id="259542"/>
    <lineage>
        <taxon>Eukaryota</taxon>
        <taxon>Metazoa</taxon>
        <taxon>Spiralia</taxon>
        <taxon>Lophotrochozoa</taxon>
        <taxon>Mollusca</taxon>
        <taxon>Gastropoda</taxon>
        <taxon>Heterobranchia</taxon>
        <taxon>Euthyneura</taxon>
        <taxon>Panpulmonata</taxon>
        <taxon>Sacoglossa</taxon>
        <taxon>Placobranchoidea</taxon>
        <taxon>Plakobranchidae</taxon>
        <taxon>Plakobranchus</taxon>
    </lineage>
</organism>
<gene>
    <name evidence="1" type="ORF">PoB_007496300</name>
</gene>
<evidence type="ECO:0000313" key="2">
    <source>
        <dbReference type="Proteomes" id="UP000735302"/>
    </source>
</evidence>
<proteinExistence type="predicted"/>
<keyword evidence="2" id="KW-1185">Reference proteome</keyword>
<dbReference type="Proteomes" id="UP000735302">
    <property type="component" value="Unassembled WGS sequence"/>
</dbReference>